<accession>A0A0S7B712</accession>
<dbReference type="InterPro" id="IPR000836">
    <property type="entry name" value="PRTase_dom"/>
</dbReference>
<keyword evidence="5" id="KW-0547">Nucleotide-binding</keyword>
<dbReference type="AlphaFoldDB" id="A0A0S7B712"/>
<keyword evidence="2" id="KW-0808">Transferase</keyword>
<evidence type="ECO:0000256" key="1">
    <source>
        <dbReference type="ARBA" id="ARBA00013247"/>
    </source>
</evidence>
<dbReference type="Pfam" id="PF13793">
    <property type="entry name" value="Pribosyltran_N"/>
    <property type="match status" value="1"/>
</dbReference>
<dbReference type="OrthoDB" id="9777067at2"/>
<evidence type="ECO:0000256" key="7">
    <source>
        <dbReference type="ARBA" id="ARBA00022840"/>
    </source>
</evidence>
<reference evidence="11" key="1">
    <citation type="submission" date="2015-07" db="EMBL/GenBank/DDBJ databases">
        <title>Draft Genome Sequences of Anaerolinea thermolimosa IMO-1, Bellilinea caldifistulae GOMI-1, Leptolinea tardivitalis YMTK-2, Levilinea saccharolytica KIBI-1,Longilinea arvoryzae KOME-1, Previously Described as Members of the Anaerolineaceae (Chloroflexi).</title>
        <authorList>
            <person name="Sekiguchi Y."/>
            <person name="Ohashi A."/>
            <person name="Matsuura N."/>
            <person name="Tourlousse M.D."/>
        </authorList>
    </citation>
    <scope>NUCLEOTIDE SEQUENCE [LARGE SCALE GENOMIC DNA]</scope>
    <source>
        <strain evidence="11">KOME-1</strain>
    </source>
</reference>
<dbReference type="EC" id="2.7.6.1" evidence="1"/>
<keyword evidence="12" id="KW-1185">Reference proteome</keyword>
<dbReference type="Gene3D" id="3.40.50.2020">
    <property type="match status" value="2"/>
</dbReference>
<organism evidence="11">
    <name type="scientific">Longilinea arvoryzae</name>
    <dbReference type="NCBI Taxonomy" id="360412"/>
    <lineage>
        <taxon>Bacteria</taxon>
        <taxon>Bacillati</taxon>
        <taxon>Chloroflexota</taxon>
        <taxon>Anaerolineae</taxon>
        <taxon>Anaerolineales</taxon>
        <taxon>Anaerolineaceae</taxon>
        <taxon>Longilinea</taxon>
    </lineage>
</organism>
<evidence type="ECO:0000256" key="2">
    <source>
        <dbReference type="ARBA" id="ARBA00022679"/>
    </source>
</evidence>
<keyword evidence="3" id="KW-0479">Metal-binding</keyword>
<dbReference type="EMBL" id="DF967972">
    <property type="protein sequence ID" value="GAP12871.1"/>
    <property type="molecule type" value="Genomic_DNA"/>
</dbReference>
<dbReference type="GO" id="GO:0000287">
    <property type="term" value="F:magnesium ion binding"/>
    <property type="evidence" value="ECO:0007669"/>
    <property type="project" value="InterPro"/>
</dbReference>
<dbReference type="InterPro" id="IPR005946">
    <property type="entry name" value="Rib-P_diPkinase"/>
</dbReference>
<keyword evidence="8" id="KW-0460">Magnesium</keyword>
<dbReference type="GO" id="GO:0006164">
    <property type="term" value="P:purine nucleotide biosynthetic process"/>
    <property type="evidence" value="ECO:0007669"/>
    <property type="project" value="TreeGrafter"/>
</dbReference>
<sequence>MENQARINPDEVRIFSGSSHPQLAAGIAAYLGVPLDPTRIRRFSNDNLYIQLGASVRSRKVFIVQSLFSPVNDYLVELLIMLDAARSAAATEVHAIIPYFSFARSDKKDAPRISITARLIADLMQTAGATHVMTMMLHSPQVHGFFSVPIDPLSSRKVMHEYFAQRDLSDTVIVTPDLGQAKQTTRFAKDMNLPMAAGIKERLSDTQVQLTGFVGDLTGKKRALVYDDEIATGGSVVEVSKLLVEKGIQEIWVACTHGVFTHGGLERLSAVPEITEIITTDTVNIPEEKRTPKLHILSTAPIFGEAIRRNSLRQSLGDLFVFNENS</sequence>
<evidence type="ECO:0000256" key="3">
    <source>
        <dbReference type="ARBA" id="ARBA00022723"/>
    </source>
</evidence>
<dbReference type="Pfam" id="PF14572">
    <property type="entry name" value="Pribosyl_synth"/>
    <property type="match status" value="1"/>
</dbReference>
<dbReference type="SMART" id="SM01400">
    <property type="entry name" value="Pribosyltran_N"/>
    <property type="match status" value="1"/>
</dbReference>
<dbReference type="GO" id="GO:0016301">
    <property type="term" value="F:kinase activity"/>
    <property type="evidence" value="ECO:0007669"/>
    <property type="project" value="UniProtKB-KW"/>
</dbReference>
<dbReference type="NCBIfam" id="TIGR01251">
    <property type="entry name" value="ribP_PPkin"/>
    <property type="match status" value="1"/>
</dbReference>
<dbReference type="RefSeq" id="WP_075072259.1">
    <property type="nucleotide sequence ID" value="NZ_DF967972.1"/>
</dbReference>
<protein>
    <recommendedName>
        <fullName evidence="1">ribose-phosphate diphosphokinase</fullName>
        <ecNumber evidence="1">2.7.6.1</ecNumber>
    </recommendedName>
</protein>
<keyword evidence="6 11" id="KW-0418">Kinase</keyword>
<comment type="catalytic activity">
    <reaction evidence="9">
        <text>D-ribose 5-phosphate + ATP = 5-phospho-alpha-D-ribose 1-diphosphate + AMP + H(+)</text>
        <dbReference type="Rhea" id="RHEA:15609"/>
        <dbReference type="ChEBI" id="CHEBI:15378"/>
        <dbReference type="ChEBI" id="CHEBI:30616"/>
        <dbReference type="ChEBI" id="CHEBI:58017"/>
        <dbReference type="ChEBI" id="CHEBI:78346"/>
        <dbReference type="ChEBI" id="CHEBI:456215"/>
        <dbReference type="EC" id="2.7.6.1"/>
    </reaction>
</comment>
<keyword evidence="7" id="KW-0067">ATP-binding</keyword>
<feature type="domain" description="Ribose-phosphate pyrophosphokinase N-terminal" evidence="10">
    <location>
        <begin position="13"/>
        <end position="128"/>
    </location>
</feature>
<dbReference type="PANTHER" id="PTHR10210">
    <property type="entry name" value="RIBOSE-PHOSPHATE DIPHOSPHOKINASE FAMILY MEMBER"/>
    <property type="match status" value="1"/>
</dbReference>
<evidence type="ECO:0000256" key="8">
    <source>
        <dbReference type="ARBA" id="ARBA00022842"/>
    </source>
</evidence>
<evidence type="ECO:0000256" key="6">
    <source>
        <dbReference type="ARBA" id="ARBA00022777"/>
    </source>
</evidence>
<dbReference type="InterPro" id="IPR029099">
    <property type="entry name" value="Pribosyltran_N"/>
</dbReference>
<evidence type="ECO:0000259" key="10">
    <source>
        <dbReference type="Pfam" id="PF13793"/>
    </source>
</evidence>
<dbReference type="InterPro" id="IPR029057">
    <property type="entry name" value="PRTase-like"/>
</dbReference>
<dbReference type="SUPFAM" id="SSF53271">
    <property type="entry name" value="PRTase-like"/>
    <property type="match status" value="2"/>
</dbReference>
<keyword evidence="4" id="KW-0545">Nucleotide biosynthesis</keyword>
<dbReference type="CDD" id="cd06223">
    <property type="entry name" value="PRTases_typeI"/>
    <property type="match status" value="1"/>
</dbReference>
<evidence type="ECO:0000313" key="11">
    <source>
        <dbReference type="EMBL" id="GAP12871.1"/>
    </source>
</evidence>
<dbReference type="PANTHER" id="PTHR10210:SF32">
    <property type="entry name" value="RIBOSE-PHOSPHATE PYROPHOSPHOKINASE 2"/>
    <property type="match status" value="1"/>
</dbReference>
<proteinExistence type="predicted"/>
<dbReference type="GO" id="GO:0002189">
    <property type="term" value="C:ribose phosphate diphosphokinase complex"/>
    <property type="evidence" value="ECO:0007669"/>
    <property type="project" value="TreeGrafter"/>
</dbReference>
<dbReference type="GO" id="GO:0005524">
    <property type="term" value="F:ATP binding"/>
    <property type="evidence" value="ECO:0007669"/>
    <property type="project" value="UniProtKB-KW"/>
</dbReference>
<dbReference type="GO" id="GO:0004749">
    <property type="term" value="F:ribose phosphate diphosphokinase activity"/>
    <property type="evidence" value="ECO:0007669"/>
    <property type="project" value="UniProtKB-EC"/>
</dbReference>
<evidence type="ECO:0000256" key="9">
    <source>
        <dbReference type="ARBA" id="ARBA00049535"/>
    </source>
</evidence>
<evidence type="ECO:0000313" key="12">
    <source>
        <dbReference type="Proteomes" id="UP000055060"/>
    </source>
</evidence>
<dbReference type="GO" id="GO:0006015">
    <property type="term" value="P:5-phosphoribose 1-diphosphate biosynthetic process"/>
    <property type="evidence" value="ECO:0007669"/>
    <property type="project" value="TreeGrafter"/>
</dbReference>
<evidence type="ECO:0000256" key="4">
    <source>
        <dbReference type="ARBA" id="ARBA00022727"/>
    </source>
</evidence>
<dbReference type="GO" id="GO:0005737">
    <property type="term" value="C:cytoplasm"/>
    <property type="evidence" value="ECO:0007669"/>
    <property type="project" value="TreeGrafter"/>
</dbReference>
<evidence type="ECO:0000256" key="5">
    <source>
        <dbReference type="ARBA" id="ARBA00022741"/>
    </source>
</evidence>
<dbReference type="STRING" id="360412.LARV_00611"/>
<name>A0A0S7B712_9CHLR</name>
<dbReference type="FunFam" id="3.40.50.2020:FF:000007">
    <property type="entry name" value="Ribose-phosphate pyrophosphokinase"/>
    <property type="match status" value="1"/>
</dbReference>
<gene>
    <name evidence="11" type="ORF">LARV_00611</name>
</gene>
<dbReference type="Proteomes" id="UP000055060">
    <property type="component" value="Unassembled WGS sequence"/>
</dbReference>